<feature type="domain" description="DUF1559" evidence="2">
    <location>
        <begin position="31"/>
        <end position="122"/>
    </location>
</feature>
<reference evidence="4" key="1">
    <citation type="submission" date="2017-09" db="EMBL/GenBank/DDBJ databases">
        <title>Metaegenomics of thermophilic ammonia-oxidizing enrichment culture.</title>
        <authorList>
            <person name="Kato S."/>
            <person name="Suzuki K."/>
        </authorList>
    </citation>
    <scope>NUCLEOTIDE SEQUENCE [LARGE SCALE GENOMIC DNA]</scope>
</reference>
<dbReference type="Proteomes" id="UP000236173">
    <property type="component" value="Unassembled WGS sequence"/>
</dbReference>
<dbReference type="NCBIfam" id="TIGR02532">
    <property type="entry name" value="IV_pilin_GFxxxE"/>
    <property type="match status" value="1"/>
</dbReference>
<dbReference type="Pfam" id="PF07596">
    <property type="entry name" value="SBP_bac_10"/>
    <property type="match status" value="1"/>
</dbReference>
<comment type="caution">
    <text evidence="3">The sequence shown here is derived from an EMBL/GenBank/DDBJ whole genome shotgun (WGS) entry which is preliminary data.</text>
</comment>
<gene>
    <name evidence="3" type="ORF">HRbin17_00493</name>
</gene>
<dbReference type="InterPro" id="IPR045584">
    <property type="entry name" value="Pilin-like"/>
</dbReference>
<evidence type="ECO:0000313" key="3">
    <source>
        <dbReference type="EMBL" id="GBC97998.1"/>
    </source>
</evidence>
<feature type="transmembrane region" description="Helical" evidence="1">
    <location>
        <begin position="6"/>
        <end position="29"/>
    </location>
</feature>
<dbReference type="EMBL" id="BEHT01000005">
    <property type="protein sequence ID" value="GBC97998.1"/>
    <property type="molecule type" value="Genomic_DNA"/>
</dbReference>
<proteinExistence type="predicted"/>
<sequence length="299" mass="33203">MKREAFTLIELLVVIAIIAILAAILFPVFSQAREKARQASDLSNMRQMGLATMQYNQDYDEVHCPGVSNIGWWGWGFGMDPGPLVYWPALLLPYVRNAQIFVSPKFALLWNENTAQWVHFGAHGALVMRLPDGQRALPISYGAVSAEWFGCWPRTTASLDSWCGPGGGWFGAFMPGFPWNIAAGRAPVHLAMIARPAETRTIVNAVDSNLKAGGELDIFNDSGQFEWGFTTVAYPMTQQLAWTINMNPPDPDKFAPFLRSTNATFADGHAKAMRWGYACPHEYSIQDDQSVIPQRCVGR</sequence>
<accession>A0A2H5X9Y2</accession>
<evidence type="ECO:0000259" key="2">
    <source>
        <dbReference type="Pfam" id="PF07596"/>
    </source>
</evidence>
<organism evidence="3 4">
    <name type="scientific">Candidatus Fervidibacter japonicus</name>
    <dbReference type="NCBI Taxonomy" id="2035412"/>
    <lineage>
        <taxon>Bacteria</taxon>
        <taxon>Candidatus Fervidibacterota</taxon>
        <taxon>Candidatus Fervidibacter</taxon>
    </lineage>
</organism>
<dbReference type="SUPFAM" id="SSF54523">
    <property type="entry name" value="Pili subunits"/>
    <property type="match status" value="1"/>
</dbReference>
<dbReference type="InterPro" id="IPR011453">
    <property type="entry name" value="DUF1559"/>
</dbReference>
<dbReference type="Gene3D" id="3.30.700.10">
    <property type="entry name" value="Glycoprotein, Type 4 Pilin"/>
    <property type="match status" value="1"/>
</dbReference>
<dbReference type="Pfam" id="PF07963">
    <property type="entry name" value="N_methyl"/>
    <property type="match status" value="1"/>
</dbReference>
<keyword evidence="1" id="KW-0812">Transmembrane</keyword>
<keyword evidence="1" id="KW-0472">Membrane</keyword>
<dbReference type="InterPro" id="IPR012902">
    <property type="entry name" value="N_methyl_site"/>
</dbReference>
<keyword evidence="1" id="KW-1133">Transmembrane helix</keyword>
<name>A0A2H5X9Y2_9BACT</name>
<evidence type="ECO:0000313" key="4">
    <source>
        <dbReference type="Proteomes" id="UP000236173"/>
    </source>
</evidence>
<evidence type="ECO:0000256" key="1">
    <source>
        <dbReference type="SAM" id="Phobius"/>
    </source>
</evidence>
<protein>
    <recommendedName>
        <fullName evidence="2">DUF1559 domain-containing protein</fullName>
    </recommendedName>
</protein>
<dbReference type="PANTHER" id="PTHR30093">
    <property type="entry name" value="GENERAL SECRETION PATHWAY PROTEIN G"/>
    <property type="match status" value="1"/>
</dbReference>
<dbReference type="AlphaFoldDB" id="A0A2H5X9Y2"/>